<name>A0AAD9I0Z4_9PEZI</name>
<protein>
    <recommendedName>
        <fullName evidence="2">BAG domain-containing protein</fullName>
    </recommendedName>
</protein>
<evidence type="ECO:0000256" key="1">
    <source>
        <dbReference type="SAM" id="MobiDB-lite"/>
    </source>
</evidence>
<accession>A0AAD9I0Z4</accession>
<evidence type="ECO:0000313" key="3">
    <source>
        <dbReference type="EMBL" id="KAK2069141.1"/>
    </source>
</evidence>
<sequence>MTWSFRQYLHGLHQLAAAVRPLEGLPKSFKVASSQTILASGASYAHLANITSSLFKLPPPLQIYLSNTIDQIGWFSEYLQSATGLSSTTILSTAGAVLLLGAIPTVAALISPFASNLTSQGTVSDVTDEDFSYITSEDLQNHGLDVSSGRDNLSRADAGRVEEDVLLIKHQGITYPEHFPAFSIGDEQLNVNDVRDRVRMTMQLPDRRARGIRLYYKGQLLDDPDRPVCLYGVKHNSELMVVVPDAASAGGGDSIEETVAVGREGSRKSSKNKRRKHKKRDDGDEKSPRESRSNGGLEVPVDDLRPAPGSPMDKLNTVASHFTTKLLPLCAGFTANPPADSKKREDEHRKLSETVMQQVLLKLDEVDTQGDEAVRTRRKELVRTVQEVLKGLDEA</sequence>
<dbReference type="Proteomes" id="UP001217918">
    <property type="component" value="Unassembled WGS sequence"/>
</dbReference>
<feature type="compositionally biased region" description="Basic residues" evidence="1">
    <location>
        <begin position="268"/>
        <end position="279"/>
    </location>
</feature>
<dbReference type="GO" id="GO:0051087">
    <property type="term" value="F:protein-folding chaperone binding"/>
    <property type="evidence" value="ECO:0007669"/>
    <property type="project" value="InterPro"/>
</dbReference>
<keyword evidence="4" id="KW-1185">Reference proteome</keyword>
<dbReference type="AlphaFoldDB" id="A0AAD9I0Z4"/>
<comment type="caution">
    <text evidence="3">The sequence shown here is derived from an EMBL/GenBank/DDBJ whole genome shotgun (WGS) entry which is preliminary data.</text>
</comment>
<feature type="region of interest" description="Disordered" evidence="1">
    <location>
        <begin position="247"/>
        <end position="315"/>
    </location>
</feature>
<evidence type="ECO:0000313" key="4">
    <source>
        <dbReference type="Proteomes" id="UP001217918"/>
    </source>
</evidence>
<dbReference type="SUPFAM" id="SSF63491">
    <property type="entry name" value="BAG domain"/>
    <property type="match status" value="1"/>
</dbReference>
<proteinExistence type="predicted"/>
<dbReference type="Gene3D" id="1.20.58.120">
    <property type="entry name" value="BAG domain"/>
    <property type="match status" value="1"/>
</dbReference>
<feature type="compositionally biased region" description="Basic and acidic residues" evidence="1">
    <location>
        <begin position="280"/>
        <end position="292"/>
    </location>
</feature>
<dbReference type="EMBL" id="JAQQPM010000003">
    <property type="protein sequence ID" value="KAK2069141.1"/>
    <property type="molecule type" value="Genomic_DNA"/>
</dbReference>
<reference evidence="3" key="1">
    <citation type="journal article" date="2023" name="Mol. Plant Microbe Interact.">
        <title>Elucidating the Obligate Nature and Biological Capacity of an Invasive Fungal Corn Pathogen.</title>
        <authorList>
            <person name="MacCready J.S."/>
            <person name="Roggenkamp E.M."/>
            <person name="Gdanetz K."/>
            <person name="Chilvers M.I."/>
        </authorList>
    </citation>
    <scope>NUCLEOTIDE SEQUENCE</scope>
    <source>
        <strain evidence="3">PM02</strain>
    </source>
</reference>
<organism evidence="3 4">
    <name type="scientific">Phyllachora maydis</name>
    <dbReference type="NCBI Taxonomy" id="1825666"/>
    <lineage>
        <taxon>Eukaryota</taxon>
        <taxon>Fungi</taxon>
        <taxon>Dikarya</taxon>
        <taxon>Ascomycota</taxon>
        <taxon>Pezizomycotina</taxon>
        <taxon>Sordariomycetes</taxon>
        <taxon>Sordariomycetidae</taxon>
        <taxon>Phyllachorales</taxon>
        <taxon>Phyllachoraceae</taxon>
        <taxon>Phyllachora</taxon>
    </lineage>
</organism>
<dbReference type="CDD" id="cd17039">
    <property type="entry name" value="Ubl_ubiquitin_like"/>
    <property type="match status" value="1"/>
</dbReference>
<dbReference type="SMART" id="SM00264">
    <property type="entry name" value="BAG"/>
    <property type="match status" value="1"/>
</dbReference>
<dbReference type="Pfam" id="PF02179">
    <property type="entry name" value="BAG"/>
    <property type="match status" value="1"/>
</dbReference>
<dbReference type="InterPro" id="IPR036533">
    <property type="entry name" value="BAG_dom_sf"/>
</dbReference>
<dbReference type="InterPro" id="IPR003103">
    <property type="entry name" value="BAG_domain"/>
</dbReference>
<gene>
    <name evidence="3" type="ORF">P8C59_003746</name>
</gene>
<dbReference type="SUPFAM" id="SSF54236">
    <property type="entry name" value="Ubiquitin-like"/>
    <property type="match status" value="1"/>
</dbReference>
<dbReference type="InterPro" id="IPR029071">
    <property type="entry name" value="Ubiquitin-like_domsf"/>
</dbReference>
<feature type="domain" description="BAG" evidence="2">
    <location>
        <begin position="335"/>
        <end position="395"/>
    </location>
</feature>
<dbReference type="PROSITE" id="PS51035">
    <property type="entry name" value="BAG"/>
    <property type="match status" value="1"/>
</dbReference>
<evidence type="ECO:0000259" key="2">
    <source>
        <dbReference type="PROSITE" id="PS51035"/>
    </source>
</evidence>